<dbReference type="SMART" id="SM00369">
    <property type="entry name" value="LRR_TYP"/>
    <property type="match status" value="3"/>
</dbReference>
<dbReference type="Gene3D" id="1.20.58.360">
    <property type="entry name" value="Shigella T3SS effector IpaH defines"/>
    <property type="match status" value="1"/>
</dbReference>
<evidence type="ECO:0000256" key="4">
    <source>
        <dbReference type="ARBA" id="ARBA00022737"/>
    </source>
</evidence>
<keyword evidence="6" id="KW-0833">Ubl conjugation pathway</keyword>
<sequence>MSSLPAAKTITVPTSEQKGVFFDLIKKNAPSWVLAASEELRRELYNSLMASHRTRNAAGVLMTKLQSPEQFCAPLLAKAMSDKLSSPLDVTGVVFQHVRSTSSLLGLRKKLVLPINRDLLAAACENFESSETEAGNYSDTSLIYIPEKLTGSTASVLPMKPHEFAQLCRTLDLGKQYQAHLESVFEPKAESSNVRNQCVAHVRSCFEVDRHIALMRKHISEPVYQMLKSVKDGASPIKLGKNTLGYQSLEMFDMTLHGPLFIGPVSEHTDDDYRCVVYLPGDPLHPLKEYASFTDFEVELSKRLKNPPFKAFFMEFLKMSDRAAFQQEINIRFYPSGSSPLPSAVIYATLTGVDVEGDPFALIHRQQVARTLADARLLVVPTDDEDEKTRLARLETYKEIGIDLLLVAVSFLPVIGEVLLTVGALHLLSQVYEGVASWTRGEQEEATDHLFDVIENLILMAAFAAGGKTIGVTYKTVRSSAFVERLIAVNPGGGRLRLWKPDLKAYRQPRRLPKGLPVDERGLRWLEGQAYVTLDTDRYAVRQKSETELWEVLPPRGAADSYRPLLETNGRGAWRHDSERVQEWGRLTLFRRFGYSSEAIPDTTASRILAVSGLEDSVLRQVHIDQGQTPALLVDTARRFMADAAVREFIGQLQSTDSAALADPDLQMHLLTAAVKWPSDSSISVVNALDRQVSRYGPETAKNVIRLTEQALHKGQLHDSLLSGLAQHQRENLLGTASTDTAVQARELTRIIAAQAEAARPGLFRRVYQRSEAPGHPRVAVLMENFTDLPASVAEELVNNAFSGEWRELDAKRVPLRLAEEARRYQQMIRVCRAYEGLYLDGAGGQYTNRLVLDALEHLPGWSDSAFAQILEWTDTRGSAAAIGSAKASERTVVSVFSDRINVIQGADAPLVSFTRRTREHYFRALWMGLSTQRKTALGVQAENGAATLQAKITQLALERRAIFAPTLGARPGSLSPMGLSERPAVLYGTESGEASNAMVRRAQALYPLHTPAQIHRLLDALGTDEVTVLTKLEVLRLEFFGLRETLSRWVSRQTWHLTAAGVRQATPRASKLRAMRAIIRSWRREPGNVAADRSLYATLRFAPEPLGELPLIDADFSHVGRVIMDGVMPNAGLSAFLRQFSQLRSLSLSDNQLSQLPESLERMRWLTHLDLSSNRLLSSEASLAQLGRMKDLRVLHLDFNPNLAQVPDLGALEHLEQLTVRGSRIAYWPQGLSGLRRLQLLDLRDNRIETLPAQVFDTAHALQMIRMHGNPLSAETLKKIATNQQTFGARFGVTPMGARKSSLETAAQENQSVQWLAGESASVASSRREVWDALRALPNSTDFFHVLLQLVHTAEFTRVYPHLRQRVWNVVDAAAGNQRLRRSLFNAARSARVSVDGYSALFSEMEVLVLCAQAREATTTGAQALEEQLVSLLKGLFRLHEVESLALIDISARFHTAPMQYDQALEVSLAYRMGLAQRLSLPAQPRTLSNPLSVEVSKSALDKAYQQVVKIENSGALRDWSMAQTFWIEYLESAHGERFSAVSEQTAQAMAQLEGQIELTREAASTQMNAILDNFNNQRRELIGELTDQALARHVDPALSTTPVAEKAGSSSKR</sequence>
<keyword evidence="6" id="KW-1035">Host cytoplasm</keyword>
<dbReference type="EC" id="2.3.2.27" evidence="2"/>
<keyword evidence="3" id="KW-0433">Leucine-rich repeat</keyword>
<dbReference type="GO" id="GO:0016567">
    <property type="term" value="P:protein ubiquitination"/>
    <property type="evidence" value="ECO:0007669"/>
    <property type="project" value="InterPro"/>
</dbReference>
<reference evidence="8 9" key="1">
    <citation type="submission" date="2016-05" db="EMBL/GenBank/DDBJ databases">
        <authorList>
            <person name="Wang S."/>
            <person name="Zhu B."/>
        </authorList>
    </citation>
    <scope>NUCLEOTIDE SEQUENCE [LARGE SCALE GENOMIC DNA]</scope>
    <source>
        <strain evidence="8 9">CRS05-R5</strain>
    </source>
</reference>
<evidence type="ECO:0000256" key="2">
    <source>
        <dbReference type="ARBA" id="ARBA00012483"/>
    </source>
</evidence>
<dbReference type="GO" id="GO:0061630">
    <property type="term" value="F:ubiquitin protein ligase activity"/>
    <property type="evidence" value="ECO:0007669"/>
    <property type="project" value="UniProtKB-EC"/>
</dbReference>
<organism evidence="8 9">
    <name type="scientific">Pseudomonas koreensis</name>
    <dbReference type="NCBI Taxonomy" id="198620"/>
    <lineage>
        <taxon>Bacteria</taxon>
        <taxon>Pseudomonadati</taxon>
        <taxon>Pseudomonadota</taxon>
        <taxon>Gammaproteobacteria</taxon>
        <taxon>Pseudomonadales</taxon>
        <taxon>Pseudomonadaceae</taxon>
        <taxon>Pseudomonas</taxon>
    </lineage>
</organism>
<evidence type="ECO:0000313" key="8">
    <source>
        <dbReference type="EMBL" id="ANH98475.1"/>
    </source>
</evidence>
<dbReference type="Pfam" id="PF20178">
    <property type="entry name" value="ToxA_N"/>
    <property type="match status" value="1"/>
</dbReference>
<dbReference type="Proteomes" id="UP000078142">
    <property type="component" value="Chromosome"/>
</dbReference>
<dbReference type="InterPro" id="IPR032675">
    <property type="entry name" value="LRR_dom_sf"/>
</dbReference>
<dbReference type="Pfam" id="PF14496">
    <property type="entry name" value="NEL"/>
    <property type="match status" value="1"/>
</dbReference>
<gene>
    <name evidence="8" type="ORF">A8L59_14010</name>
</gene>
<dbReference type="PROSITE" id="PS51450">
    <property type="entry name" value="LRR"/>
    <property type="match status" value="1"/>
</dbReference>
<dbReference type="InterPro" id="IPR050216">
    <property type="entry name" value="LRR_domain-containing"/>
</dbReference>
<dbReference type="GO" id="GO:0005576">
    <property type="term" value="C:extracellular region"/>
    <property type="evidence" value="ECO:0007669"/>
    <property type="project" value="UniProtKB-UniRule"/>
</dbReference>
<keyword evidence="5" id="KW-0843">Virulence</keyword>
<dbReference type="InterPro" id="IPR046673">
    <property type="entry name" value="ToxA_N"/>
</dbReference>
<proteinExistence type="inferred from homology"/>
<dbReference type="InterPro" id="IPR003591">
    <property type="entry name" value="Leu-rich_rpt_typical-subtyp"/>
</dbReference>
<dbReference type="EMBL" id="CP015852">
    <property type="protein sequence ID" value="ANH98475.1"/>
    <property type="molecule type" value="Genomic_DNA"/>
</dbReference>
<comment type="similarity">
    <text evidence="6">Belongs to the LRR-containing bacterial E3 ligase family.</text>
</comment>
<dbReference type="SUPFAM" id="SSF52058">
    <property type="entry name" value="L domain-like"/>
    <property type="match status" value="1"/>
</dbReference>
<dbReference type="Gene3D" id="3.80.10.10">
    <property type="entry name" value="Ribonuclease Inhibitor"/>
    <property type="match status" value="1"/>
</dbReference>
<name>A0AAC9BVB6_9PSED</name>
<dbReference type="InterPro" id="IPR029487">
    <property type="entry name" value="NEL_dom"/>
</dbReference>
<evidence type="ECO:0000256" key="5">
    <source>
        <dbReference type="ARBA" id="ARBA00023026"/>
    </source>
</evidence>
<dbReference type="PANTHER" id="PTHR48051">
    <property type="match status" value="1"/>
</dbReference>
<protein>
    <recommendedName>
        <fullName evidence="2">RING-type E3 ubiquitin transferase</fullName>
        <ecNumber evidence="2">2.3.2.27</ecNumber>
    </recommendedName>
</protein>
<dbReference type="PROSITE" id="PS52053">
    <property type="entry name" value="NEL"/>
    <property type="match status" value="1"/>
</dbReference>
<comment type="catalytic activity">
    <reaction evidence="1">
        <text>S-ubiquitinyl-[E2 ubiquitin-conjugating enzyme]-L-cysteine + [acceptor protein]-L-lysine = [E2 ubiquitin-conjugating enzyme]-L-cysteine + N(6)-ubiquitinyl-[acceptor protein]-L-lysine.</text>
        <dbReference type="EC" id="2.3.2.27"/>
    </reaction>
</comment>
<dbReference type="PANTHER" id="PTHR48051:SF54">
    <property type="entry name" value="LEUCINE-RICH REPEAT-CONTAINING PROTEIN"/>
    <property type="match status" value="1"/>
</dbReference>
<comment type="caution">
    <text evidence="6">Lacks conserved residue(s) required for the propagation of feature annotation.</text>
</comment>
<accession>A0AAC9BVB6</accession>
<dbReference type="InterPro" id="IPR001611">
    <property type="entry name" value="Leu-rich_rpt"/>
</dbReference>
<evidence type="ECO:0000259" key="7">
    <source>
        <dbReference type="PROSITE" id="PS52053"/>
    </source>
</evidence>
<keyword evidence="4" id="KW-0677">Repeat</keyword>
<keyword evidence="6" id="KW-0964">Secreted</keyword>
<evidence type="ECO:0000256" key="3">
    <source>
        <dbReference type="ARBA" id="ARBA00022614"/>
    </source>
</evidence>
<evidence type="ECO:0000256" key="6">
    <source>
        <dbReference type="PROSITE-ProRule" id="PRU01398"/>
    </source>
</evidence>
<evidence type="ECO:0000313" key="9">
    <source>
        <dbReference type="Proteomes" id="UP000078142"/>
    </source>
</evidence>
<feature type="domain" description="NEL" evidence="7">
    <location>
        <begin position="1308"/>
        <end position="1607"/>
    </location>
</feature>
<dbReference type="Pfam" id="PF13855">
    <property type="entry name" value="LRR_8"/>
    <property type="match status" value="1"/>
</dbReference>
<evidence type="ECO:0000256" key="1">
    <source>
        <dbReference type="ARBA" id="ARBA00000900"/>
    </source>
</evidence>
<dbReference type="GO" id="GO:0005737">
    <property type="term" value="C:cytoplasm"/>
    <property type="evidence" value="ECO:0007669"/>
    <property type="project" value="TreeGrafter"/>
</dbReference>
<dbReference type="Pfam" id="PF00560">
    <property type="entry name" value="LRR_1"/>
    <property type="match status" value="1"/>
</dbReference>